<reference evidence="6 7" key="1">
    <citation type="submission" date="2018-11" db="EMBL/GenBank/DDBJ databases">
        <title>Genome sequences of Natronomonas sp. CBA1133.</title>
        <authorList>
            <person name="Roh S.W."/>
            <person name="Cha I.-T."/>
        </authorList>
    </citation>
    <scope>NUCLEOTIDE SEQUENCE [LARGE SCALE GENOMIC DNA]</scope>
    <source>
        <strain evidence="6 7">CBA1133</strain>
    </source>
</reference>
<comment type="similarity">
    <text evidence="1 4">Belongs to the carbohydrate kinase PfkB family.</text>
</comment>
<sequence>MSRVCCVGHVNWDVTLRLDALPDPDAEAVVRETSQTGGGSAANVAVGLAGLDCDVTLVGSVGDDEHGLLARRDLDRAGVDLSRLRTVDGETTTKYLLVDDTGEVSVLATPGVNEALGPDDIDPEPIRAADHVHVTAHRPDTVARVADIATDAGVPLSIDPGRRVESREYGPVLDAADLLFVNDREADCLDAPTPPVVVRKCGTDGAVVETPESRYEHDGYRPPAVDTTGAGDAFAAGYIASRLRDCDHPEALATANAAGALATESKGPKTDLGWERLDAIARKRE</sequence>
<accession>A0AAJ4R7Y7</accession>
<evidence type="ECO:0000313" key="6">
    <source>
        <dbReference type="EMBL" id="RNJ25841.1"/>
    </source>
</evidence>
<keyword evidence="2 4" id="KW-0808">Transferase</keyword>
<dbReference type="Proteomes" id="UP000270581">
    <property type="component" value="Unassembled WGS sequence"/>
</dbReference>
<proteinExistence type="inferred from homology"/>
<dbReference type="Gene3D" id="3.40.1190.20">
    <property type="match status" value="1"/>
</dbReference>
<keyword evidence="7" id="KW-1185">Reference proteome</keyword>
<dbReference type="InterPro" id="IPR011611">
    <property type="entry name" value="PfkB_dom"/>
</dbReference>
<dbReference type="PROSITE" id="PS00584">
    <property type="entry name" value="PFKB_KINASES_2"/>
    <property type="match status" value="1"/>
</dbReference>
<evidence type="ECO:0000313" key="7">
    <source>
        <dbReference type="Proteomes" id="UP000270581"/>
    </source>
</evidence>
<dbReference type="PRINTS" id="PR00990">
    <property type="entry name" value="RIBOKINASE"/>
</dbReference>
<dbReference type="PANTHER" id="PTHR10584">
    <property type="entry name" value="SUGAR KINASE"/>
    <property type="match status" value="1"/>
</dbReference>
<feature type="domain" description="Carbohydrate kinase PfkB" evidence="5">
    <location>
        <begin position="1"/>
        <end position="270"/>
    </location>
</feature>
<evidence type="ECO:0000256" key="4">
    <source>
        <dbReference type="RuleBase" id="RU003704"/>
    </source>
</evidence>
<dbReference type="RefSeq" id="WP_123123844.1">
    <property type="nucleotide sequence ID" value="NZ_QKNW01000001.1"/>
</dbReference>
<dbReference type="GO" id="GO:0006796">
    <property type="term" value="P:phosphate-containing compound metabolic process"/>
    <property type="evidence" value="ECO:0007669"/>
    <property type="project" value="UniProtKB-ARBA"/>
</dbReference>
<name>A0AAJ4R7Y7_9EURY</name>
<dbReference type="InterPro" id="IPR029056">
    <property type="entry name" value="Ribokinase-like"/>
</dbReference>
<dbReference type="GO" id="GO:0016301">
    <property type="term" value="F:kinase activity"/>
    <property type="evidence" value="ECO:0007669"/>
    <property type="project" value="UniProtKB-KW"/>
</dbReference>
<comment type="caution">
    <text evidence="6">The sequence shown here is derived from an EMBL/GenBank/DDBJ whole genome shotgun (WGS) entry which is preliminary data.</text>
</comment>
<evidence type="ECO:0000256" key="1">
    <source>
        <dbReference type="ARBA" id="ARBA00010688"/>
    </source>
</evidence>
<evidence type="ECO:0000256" key="3">
    <source>
        <dbReference type="ARBA" id="ARBA00022777"/>
    </source>
</evidence>
<keyword evidence="3 4" id="KW-0418">Kinase</keyword>
<evidence type="ECO:0000256" key="2">
    <source>
        <dbReference type="ARBA" id="ARBA00022679"/>
    </source>
</evidence>
<dbReference type="AlphaFoldDB" id="A0AAJ4R7Y7"/>
<gene>
    <name evidence="6" type="ORF">Nmn1133_03495</name>
</gene>
<dbReference type="Pfam" id="PF00294">
    <property type="entry name" value="PfkB"/>
    <property type="match status" value="1"/>
</dbReference>
<dbReference type="SUPFAM" id="SSF53613">
    <property type="entry name" value="Ribokinase-like"/>
    <property type="match status" value="1"/>
</dbReference>
<dbReference type="EMBL" id="RJJC01000001">
    <property type="protein sequence ID" value="RNJ25841.1"/>
    <property type="molecule type" value="Genomic_DNA"/>
</dbReference>
<dbReference type="InterPro" id="IPR002173">
    <property type="entry name" value="Carboh/pur_kinase_PfkB_CS"/>
</dbReference>
<protein>
    <submittedName>
        <fullName evidence="6">Carbohydrate kinase family protein</fullName>
    </submittedName>
</protein>
<organism evidence="6 7">
    <name type="scientific">Halosegnis longus</name>
    <dbReference type="NCBI Taxonomy" id="2216012"/>
    <lineage>
        <taxon>Archaea</taxon>
        <taxon>Methanobacteriati</taxon>
        <taxon>Methanobacteriota</taxon>
        <taxon>Stenosarchaea group</taxon>
        <taxon>Halobacteria</taxon>
        <taxon>Halobacteriales</taxon>
        <taxon>Natronomonadaceae</taxon>
        <taxon>Halosegnis</taxon>
    </lineage>
</organism>
<evidence type="ECO:0000259" key="5">
    <source>
        <dbReference type="Pfam" id="PF00294"/>
    </source>
</evidence>
<dbReference type="PANTHER" id="PTHR10584:SF166">
    <property type="entry name" value="RIBOKINASE"/>
    <property type="match status" value="1"/>
</dbReference>
<dbReference type="InterPro" id="IPR002139">
    <property type="entry name" value="Ribo/fructo_kinase"/>
</dbReference>